<sequence>MEILEPGYPRIDLTLQAQEHNKKQILKNIGLVLDNNLPNVIYMPTWRGGDTQNPSDSL</sequence>
<protein>
    <submittedName>
        <fullName evidence="7">CDP-glycerol glycerophosphotransferase family protein</fullName>
    </submittedName>
</protein>
<keyword evidence="6" id="KW-0472">Membrane</keyword>
<proteinExistence type="inferred from homology"/>
<keyword evidence="4" id="KW-0808">Transferase</keyword>
<dbReference type="GO" id="GO:0005886">
    <property type="term" value="C:plasma membrane"/>
    <property type="evidence" value="ECO:0007669"/>
    <property type="project" value="UniProtKB-SubCell"/>
</dbReference>
<evidence type="ECO:0000256" key="4">
    <source>
        <dbReference type="ARBA" id="ARBA00022679"/>
    </source>
</evidence>
<feature type="non-terminal residue" evidence="7">
    <location>
        <position position="58"/>
    </location>
</feature>
<dbReference type="InterPro" id="IPR043149">
    <property type="entry name" value="TagF_N"/>
</dbReference>
<reference evidence="7" key="1">
    <citation type="submission" date="2022-06" db="EMBL/GenBank/DDBJ databases">
        <title>Lactococcus from bovine mastitis in China.</title>
        <authorList>
            <person name="Lin Y."/>
            <person name="Han B."/>
        </authorList>
    </citation>
    <scope>NUCLEOTIDE SEQUENCE</scope>
    <source>
        <strain evidence="7">Ningxia-I-26</strain>
    </source>
</reference>
<gene>
    <name evidence="7" type="ORF">NF717_12335</name>
</gene>
<accession>A0A9X4P1Y2</accession>
<comment type="subcellular location">
    <subcellularLocation>
        <location evidence="1">Cell membrane</location>
        <topology evidence="1">Peripheral membrane protein</topology>
    </subcellularLocation>
</comment>
<dbReference type="Gene3D" id="3.40.50.12580">
    <property type="match status" value="1"/>
</dbReference>
<evidence type="ECO:0000256" key="3">
    <source>
        <dbReference type="ARBA" id="ARBA00022475"/>
    </source>
</evidence>
<evidence type="ECO:0000313" key="7">
    <source>
        <dbReference type="EMBL" id="MDG6146423.1"/>
    </source>
</evidence>
<comment type="caution">
    <text evidence="7">The sequence shown here is derived from an EMBL/GenBank/DDBJ whole genome shotgun (WGS) entry which is preliminary data.</text>
</comment>
<dbReference type="GO" id="GO:0047355">
    <property type="term" value="F:CDP-glycerol glycerophosphotransferase activity"/>
    <property type="evidence" value="ECO:0007669"/>
    <property type="project" value="InterPro"/>
</dbReference>
<evidence type="ECO:0000313" key="8">
    <source>
        <dbReference type="Proteomes" id="UP001153199"/>
    </source>
</evidence>
<dbReference type="RefSeq" id="WP_279369216.1">
    <property type="nucleotide sequence ID" value="NZ_JAMWFV010000199.1"/>
</dbReference>
<evidence type="ECO:0000256" key="2">
    <source>
        <dbReference type="ARBA" id="ARBA00010488"/>
    </source>
</evidence>
<dbReference type="EMBL" id="JAMWFV010000199">
    <property type="protein sequence ID" value="MDG6146423.1"/>
    <property type="molecule type" value="Genomic_DNA"/>
</dbReference>
<keyword evidence="8" id="KW-1185">Reference proteome</keyword>
<dbReference type="Gene3D" id="3.40.50.11820">
    <property type="match status" value="1"/>
</dbReference>
<comment type="similarity">
    <text evidence="2">Belongs to the CDP-glycerol glycerophosphotransferase family.</text>
</comment>
<dbReference type="InterPro" id="IPR043148">
    <property type="entry name" value="TagF_C"/>
</dbReference>
<evidence type="ECO:0000256" key="1">
    <source>
        <dbReference type="ARBA" id="ARBA00004202"/>
    </source>
</evidence>
<dbReference type="AlphaFoldDB" id="A0A9X4P1Y2"/>
<evidence type="ECO:0000256" key="5">
    <source>
        <dbReference type="ARBA" id="ARBA00022944"/>
    </source>
</evidence>
<dbReference type="Pfam" id="PF04464">
    <property type="entry name" value="Glyphos_transf"/>
    <property type="match status" value="1"/>
</dbReference>
<dbReference type="Proteomes" id="UP001153199">
    <property type="component" value="Unassembled WGS sequence"/>
</dbReference>
<keyword evidence="5" id="KW-0777">Teichoic acid biosynthesis</keyword>
<dbReference type="InterPro" id="IPR007554">
    <property type="entry name" value="Glycerophosphate_synth"/>
</dbReference>
<organism evidence="7 8">
    <name type="scientific">Lactococcus formosensis</name>
    <dbReference type="NCBI Taxonomy" id="1281486"/>
    <lineage>
        <taxon>Bacteria</taxon>
        <taxon>Bacillati</taxon>
        <taxon>Bacillota</taxon>
        <taxon>Bacilli</taxon>
        <taxon>Lactobacillales</taxon>
        <taxon>Streptococcaceae</taxon>
        <taxon>Lactococcus</taxon>
    </lineage>
</organism>
<evidence type="ECO:0000256" key="6">
    <source>
        <dbReference type="ARBA" id="ARBA00023136"/>
    </source>
</evidence>
<keyword evidence="3" id="KW-1003">Cell membrane</keyword>
<name>A0A9X4P1Y2_9LACT</name>
<dbReference type="GO" id="GO:0019350">
    <property type="term" value="P:teichoic acid biosynthetic process"/>
    <property type="evidence" value="ECO:0007669"/>
    <property type="project" value="UniProtKB-KW"/>
</dbReference>